<dbReference type="GO" id="GO:0003723">
    <property type="term" value="F:RNA binding"/>
    <property type="evidence" value="ECO:0007669"/>
    <property type="project" value="UniProtKB-KW"/>
</dbReference>
<dbReference type="FunFam" id="3.30.70.1560:FF:000004">
    <property type="entry name" value="Ribosomal large subunit pseudouridine synthase B"/>
    <property type="match status" value="1"/>
</dbReference>
<dbReference type="Gene3D" id="3.10.290.10">
    <property type="entry name" value="RNA-binding S4 domain"/>
    <property type="match status" value="1"/>
</dbReference>
<dbReference type="InterPro" id="IPR050343">
    <property type="entry name" value="RsuA_PseudoU_synthase"/>
</dbReference>
<dbReference type="Gene3D" id="3.30.70.580">
    <property type="entry name" value="Pseudouridine synthase I, catalytic domain, N-terminal subdomain"/>
    <property type="match status" value="1"/>
</dbReference>
<evidence type="ECO:0000313" key="6">
    <source>
        <dbReference type="EMBL" id="CAK9159666.1"/>
    </source>
</evidence>
<dbReference type="FunFam" id="3.10.290.10:FF:000003">
    <property type="entry name" value="Pseudouridine synthase"/>
    <property type="match status" value="1"/>
</dbReference>
<dbReference type="PROSITE" id="PS50889">
    <property type="entry name" value="S4"/>
    <property type="match status" value="1"/>
</dbReference>
<dbReference type="EMBL" id="CAUOFW020003391">
    <property type="protein sequence ID" value="CAK9159666.1"/>
    <property type="molecule type" value="Genomic_DNA"/>
</dbReference>
<evidence type="ECO:0000256" key="1">
    <source>
        <dbReference type="ARBA" id="ARBA00008348"/>
    </source>
</evidence>
<evidence type="ECO:0000256" key="4">
    <source>
        <dbReference type="SAM" id="MobiDB-lite"/>
    </source>
</evidence>
<sequence length="448" mass="49443">MDLTGFLGLGLSSPVQSYPSPNQHGPLYPFNIILSSSPKLRSPEPKSLNPTPLPPPMAAIAAAVTAASTALSPLHLSKPCKLAFRHLQSSLILRHTRHHLRTIITSSLSPPSSTATEFNITFAPAKPNPNTDPEFTDQLGKQLFIPWIVRDENGNLTLQSTPPASLLHAMANAETKKKKKKKTQQKESYSTKATASQPKHSKAARRFYNENFRDPPQRLSKVLATAGVASRRSSEELIFEGKVTVNGSVCNIPQTKVDPARDMIYVNGNRLPKKLPPKVYLALNKPKGYICSSGEKETKPVISLFDDYLKSWDKINPGRPKPRLFTVGRLDVATTGLIFVTNDGEFAQKISHPSSNLTKEYIATIDGLVNKRHLIAISEGTIIEGVHCTPDVVELLPRQPDVSRPRLRIVVHEGRNHEVRELVKNAGLQIYSLKRVRIGGFRLPSDLV</sequence>
<dbReference type="InterPro" id="IPR042092">
    <property type="entry name" value="PsdUridine_s_RsuA/RluB/E/F_cat"/>
</dbReference>
<proteinExistence type="inferred from homology"/>
<feature type="region of interest" description="Disordered" evidence="4">
    <location>
        <begin position="173"/>
        <end position="202"/>
    </location>
</feature>
<dbReference type="SMART" id="SM00363">
    <property type="entry name" value="S4"/>
    <property type="match status" value="1"/>
</dbReference>
<evidence type="ECO:0000259" key="5">
    <source>
        <dbReference type="SMART" id="SM00363"/>
    </source>
</evidence>
<gene>
    <name evidence="6" type="ORF">ILEXP_LOCUS28369</name>
</gene>
<dbReference type="AlphaFoldDB" id="A0ABC8SR26"/>
<evidence type="ECO:0000313" key="7">
    <source>
        <dbReference type="Proteomes" id="UP001642360"/>
    </source>
</evidence>
<dbReference type="InterPro" id="IPR018496">
    <property type="entry name" value="PsdUridine_synth_RsuA/RluB_CS"/>
</dbReference>
<dbReference type="InterPro" id="IPR020094">
    <property type="entry name" value="TruA/RsuA/RluB/E/F_N"/>
</dbReference>
<dbReference type="Proteomes" id="UP001642360">
    <property type="component" value="Unassembled WGS sequence"/>
</dbReference>
<dbReference type="Gene3D" id="3.30.70.1560">
    <property type="entry name" value="Alpha-L RNA-binding motif"/>
    <property type="match status" value="1"/>
</dbReference>
<comment type="similarity">
    <text evidence="1">Belongs to the pseudouridine synthase RsuA family.</text>
</comment>
<dbReference type="GO" id="GO:0006364">
    <property type="term" value="P:rRNA processing"/>
    <property type="evidence" value="ECO:0007669"/>
    <property type="project" value="UniProtKB-ARBA"/>
</dbReference>
<dbReference type="Pfam" id="PF00849">
    <property type="entry name" value="PseudoU_synth_2"/>
    <property type="match status" value="1"/>
</dbReference>
<keyword evidence="2" id="KW-0413">Isomerase</keyword>
<dbReference type="SUPFAM" id="SSF55120">
    <property type="entry name" value="Pseudouridine synthase"/>
    <property type="match status" value="1"/>
</dbReference>
<dbReference type="GO" id="GO:0009982">
    <property type="term" value="F:pseudouridine synthase activity"/>
    <property type="evidence" value="ECO:0007669"/>
    <property type="project" value="UniProtKB-ARBA"/>
</dbReference>
<dbReference type="Pfam" id="PF01479">
    <property type="entry name" value="S4"/>
    <property type="match status" value="1"/>
</dbReference>
<dbReference type="SUPFAM" id="SSF55174">
    <property type="entry name" value="Alpha-L RNA-binding motif"/>
    <property type="match status" value="1"/>
</dbReference>
<protein>
    <recommendedName>
        <fullName evidence="5">RNA-binding S4 domain-containing protein</fullName>
    </recommendedName>
</protein>
<dbReference type="PANTHER" id="PTHR47683:SF2">
    <property type="entry name" value="RNA-BINDING S4 DOMAIN-CONTAINING PROTEIN"/>
    <property type="match status" value="1"/>
</dbReference>
<dbReference type="InterPro" id="IPR036986">
    <property type="entry name" value="S4_RNA-bd_sf"/>
</dbReference>
<evidence type="ECO:0000256" key="2">
    <source>
        <dbReference type="ARBA" id="ARBA00023235"/>
    </source>
</evidence>
<dbReference type="InterPro" id="IPR006145">
    <property type="entry name" value="PsdUridine_synth_RsuA/RluA"/>
</dbReference>
<evidence type="ECO:0000256" key="3">
    <source>
        <dbReference type="PROSITE-ProRule" id="PRU00182"/>
    </source>
</evidence>
<name>A0ABC8SR26_9AQUA</name>
<organism evidence="6 7">
    <name type="scientific">Ilex paraguariensis</name>
    <name type="common">yerba mate</name>
    <dbReference type="NCBI Taxonomy" id="185542"/>
    <lineage>
        <taxon>Eukaryota</taxon>
        <taxon>Viridiplantae</taxon>
        <taxon>Streptophyta</taxon>
        <taxon>Embryophyta</taxon>
        <taxon>Tracheophyta</taxon>
        <taxon>Spermatophyta</taxon>
        <taxon>Magnoliopsida</taxon>
        <taxon>eudicotyledons</taxon>
        <taxon>Gunneridae</taxon>
        <taxon>Pentapetalae</taxon>
        <taxon>asterids</taxon>
        <taxon>campanulids</taxon>
        <taxon>Aquifoliales</taxon>
        <taxon>Aquifoliaceae</taxon>
        <taxon>Ilex</taxon>
    </lineage>
</organism>
<dbReference type="InterPro" id="IPR002942">
    <property type="entry name" value="S4_RNA-bd"/>
</dbReference>
<dbReference type="CDD" id="cd00165">
    <property type="entry name" value="S4"/>
    <property type="match status" value="1"/>
</dbReference>
<feature type="compositionally biased region" description="Polar residues" evidence="4">
    <location>
        <begin position="187"/>
        <end position="198"/>
    </location>
</feature>
<feature type="domain" description="RNA-binding S4" evidence="5">
    <location>
        <begin position="217"/>
        <end position="276"/>
    </location>
</feature>
<keyword evidence="3" id="KW-0694">RNA-binding</keyword>
<dbReference type="PANTHER" id="PTHR47683">
    <property type="entry name" value="PSEUDOURIDINE SYNTHASE FAMILY PROTEIN-RELATED"/>
    <property type="match status" value="1"/>
</dbReference>
<dbReference type="FunFam" id="3.30.70.580:FF:000013">
    <property type="entry name" value="Ribosomal large subunit pseudouridine synthase B"/>
    <property type="match status" value="1"/>
</dbReference>
<comment type="caution">
    <text evidence="6">The sequence shown here is derived from an EMBL/GenBank/DDBJ whole genome shotgun (WGS) entry which is preliminary data.</text>
</comment>
<keyword evidence="7" id="KW-1185">Reference proteome</keyword>
<dbReference type="InterPro" id="IPR020103">
    <property type="entry name" value="PsdUridine_synth_cat_dom_sf"/>
</dbReference>
<reference evidence="6 7" key="1">
    <citation type="submission" date="2024-02" db="EMBL/GenBank/DDBJ databases">
        <authorList>
            <person name="Vignale AGUSTIN F."/>
            <person name="Sosa J E."/>
            <person name="Modenutti C."/>
        </authorList>
    </citation>
    <scope>NUCLEOTIDE SEQUENCE [LARGE SCALE GENOMIC DNA]</scope>
</reference>
<accession>A0ABC8SR26</accession>
<dbReference type="PROSITE" id="PS01149">
    <property type="entry name" value="PSI_RSU"/>
    <property type="match status" value="1"/>
</dbReference>